<dbReference type="GO" id="GO:0009242">
    <property type="term" value="P:colanic acid biosynthetic process"/>
    <property type="evidence" value="ECO:0007669"/>
    <property type="project" value="TreeGrafter"/>
</dbReference>
<keyword evidence="5 7" id="KW-1133">Transmembrane helix</keyword>
<comment type="similarity">
    <text evidence="2">Belongs to the bacterial sugar transferase family.</text>
</comment>
<feature type="transmembrane region" description="Helical" evidence="7">
    <location>
        <begin position="48"/>
        <end position="68"/>
    </location>
</feature>
<gene>
    <name evidence="9" type="ORF">G3M70_12260</name>
</gene>
<dbReference type="SUPFAM" id="SSF51735">
    <property type="entry name" value="NAD(P)-binding Rossmann-fold domains"/>
    <property type="match status" value="1"/>
</dbReference>
<keyword evidence="3 9" id="KW-0808">Transferase</keyword>
<dbReference type="EC" id="2.7.8.31" evidence="9"/>
<name>A0A7T0BY43_9BACT</name>
<dbReference type="PANTHER" id="PTHR30576">
    <property type="entry name" value="COLANIC BIOSYNTHESIS UDP-GLUCOSE LIPID CARRIER TRANSFERASE"/>
    <property type="match status" value="1"/>
</dbReference>
<feature type="transmembrane region" description="Helical" evidence="7">
    <location>
        <begin position="112"/>
        <end position="130"/>
    </location>
</feature>
<sequence length="470" mass="53290">MFKFNPEMVRNHSGAFVEFSRVTDGLLIILCLWYSCLHYGGVWTQEHMILSMVGAGFFTLAASFNHLYRSWRTSSLFSEIQGICLSWVFACVLITLSVYFFNPDLLFMNTAIFYWFAITTVAFACTRIGIRVALRCLRAFGLNSKTAVILGGTGVGQKIASNLAQTSWMGIRLLGVYDGRFREHGRPLVDGPVPIKGNFDDLIEMAEQGKVDIIYIALPMRAELRIKEMCDRLKNTTSSIYLVPDLSTFDLLHSTWDSLGDLPVVGLIDTPHKGLNILVKRIEDIVISSIILLIISTPLLVIALLVKLTSKGPILFRQTRYGLAGEKFVIWKFRTFKTNEDDASFSQVNKNDDRVTAIGNILRRYSLDELPQFINVLQGRMSIVGPRPHPIPLDEEHRKIVDRYMHRQKVLPGITGWAQVNGYRGLTDSLDKMEKRVEFDLDYINNWSLAFDLKIIFLSIFKGFTGINAH</sequence>
<protein>
    <submittedName>
        <fullName evidence="9">Undecaprenyl-phosphate glucose phosphotransferase</fullName>
        <ecNumber evidence="9">2.7.8.31</ecNumber>
    </submittedName>
</protein>
<dbReference type="InterPro" id="IPR017475">
    <property type="entry name" value="EPS_sugar_tfrase"/>
</dbReference>
<dbReference type="InterPro" id="IPR036291">
    <property type="entry name" value="NAD(P)-bd_dom_sf"/>
</dbReference>
<evidence type="ECO:0000256" key="5">
    <source>
        <dbReference type="ARBA" id="ARBA00022989"/>
    </source>
</evidence>
<evidence type="ECO:0000256" key="1">
    <source>
        <dbReference type="ARBA" id="ARBA00004141"/>
    </source>
</evidence>
<dbReference type="NCBIfam" id="TIGR03025">
    <property type="entry name" value="EPS_sugtrans"/>
    <property type="match status" value="1"/>
</dbReference>
<dbReference type="GO" id="GO:0089702">
    <property type="term" value="F:undecaprenyl-phosphate glucose phosphotransferase activity"/>
    <property type="evidence" value="ECO:0007669"/>
    <property type="project" value="UniProtKB-EC"/>
</dbReference>
<evidence type="ECO:0000256" key="7">
    <source>
        <dbReference type="SAM" id="Phobius"/>
    </source>
</evidence>
<feature type="transmembrane region" description="Helical" evidence="7">
    <location>
        <begin position="21"/>
        <end position="42"/>
    </location>
</feature>
<keyword evidence="4 7" id="KW-0812">Transmembrane</keyword>
<evidence type="ECO:0000256" key="3">
    <source>
        <dbReference type="ARBA" id="ARBA00022679"/>
    </source>
</evidence>
<accession>A0A7T0BY43</accession>
<dbReference type="GO" id="GO:0016020">
    <property type="term" value="C:membrane"/>
    <property type="evidence" value="ECO:0007669"/>
    <property type="project" value="UniProtKB-SubCell"/>
</dbReference>
<dbReference type="KEGG" id="nli:G3M70_12260"/>
<comment type="subcellular location">
    <subcellularLocation>
        <location evidence="1">Membrane</location>
        <topology evidence="1">Multi-pass membrane protein</topology>
    </subcellularLocation>
</comment>
<dbReference type="AlphaFoldDB" id="A0A7T0BY43"/>
<dbReference type="InterPro" id="IPR003362">
    <property type="entry name" value="Bact_transf"/>
</dbReference>
<dbReference type="NCBIfam" id="TIGR03023">
    <property type="entry name" value="WcaJ_sugtrans"/>
    <property type="match status" value="1"/>
</dbReference>
<dbReference type="Proteomes" id="UP000594688">
    <property type="component" value="Chromosome"/>
</dbReference>
<feature type="domain" description="Bacterial sugar transferase" evidence="8">
    <location>
        <begin position="280"/>
        <end position="463"/>
    </location>
</feature>
<keyword evidence="6 7" id="KW-0472">Membrane</keyword>
<dbReference type="PANTHER" id="PTHR30576:SF21">
    <property type="entry name" value="UDP-GLUCOSE:UNDECAPRENYL-PHOSPHATE GLUCOSE-1-PHOSPHATE TRANSFERASE"/>
    <property type="match status" value="1"/>
</dbReference>
<evidence type="ECO:0000256" key="2">
    <source>
        <dbReference type="ARBA" id="ARBA00006464"/>
    </source>
</evidence>
<proteinExistence type="inferred from homology"/>
<evidence type="ECO:0000259" key="8">
    <source>
        <dbReference type="Pfam" id="PF02397"/>
    </source>
</evidence>
<dbReference type="Gene3D" id="3.40.50.720">
    <property type="entry name" value="NAD(P)-binding Rossmann-like Domain"/>
    <property type="match status" value="1"/>
</dbReference>
<dbReference type="InterPro" id="IPR017473">
    <property type="entry name" value="Undecaprenyl-P_gluc_Ptfrase"/>
</dbReference>
<reference evidence="9 10" key="1">
    <citation type="submission" date="2020-02" db="EMBL/GenBank/DDBJ databases">
        <title>Genomic and physiological characterization of two novel Nitrospinaceae genera.</title>
        <authorList>
            <person name="Mueller A.J."/>
            <person name="Jung M.-Y."/>
            <person name="Strachan C.R."/>
            <person name="Herbold C.W."/>
            <person name="Kirkegaard R.H."/>
            <person name="Daims H."/>
        </authorList>
    </citation>
    <scope>NUCLEOTIDE SEQUENCE [LARGE SCALE GENOMIC DNA]</scope>
    <source>
        <strain evidence="9">EB</strain>
    </source>
</reference>
<evidence type="ECO:0000313" key="9">
    <source>
        <dbReference type="EMBL" id="QPJ62602.1"/>
    </source>
</evidence>
<organism evidence="9 10">
    <name type="scientific">Candidatus Nitronauta litoralis</name>
    <dbReference type="NCBI Taxonomy" id="2705533"/>
    <lineage>
        <taxon>Bacteria</taxon>
        <taxon>Pseudomonadati</taxon>
        <taxon>Nitrospinota/Tectimicrobiota group</taxon>
        <taxon>Nitrospinota</taxon>
        <taxon>Nitrospinia</taxon>
        <taxon>Nitrospinales</taxon>
        <taxon>Nitrospinaceae</taxon>
        <taxon>Candidatus Nitronauta</taxon>
    </lineage>
</organism>
<dbReference type="Pfam" id="PF02397">
    <property type="entry name" value="Bac_transf"/>
    <property type="match status" value="1"/>
</dbReference>
<feature type="transmembrane region" description="Helical" evidence="7">
    <location>
        <begin position="285"/>
        <end position="306"/>
    </location>
</feature>
<dbReference type="EMBL" id="CP048685">
    <property type="protein sequence ID" value="QPJ62602.1"/>
    <property type="molecule type" value="Genomic_DNA"/>
</dbReference>
<evidence type="ECO:0000313" key="10">
    <source>
        <dbReference type="Proteomes" id="UP000594688"/>
    </source>
</evidence>
<evidence type="ECO:0000256" key="4">
    <source>
        <dbReference type="ARBA" id="ARBA00022692"/>
    </source>
</evidence>
<feature type="transmembrane region" description="Helical" evidence="7">
    <location>
        <begin position="80"/>
        <end position="100"/>
    </location>
</feature>
<evidence type="ECO:0000256" key="6">
    <source>
        <dbReference type="ARBA" id="ARBA00023136"/>
    </source>
</evidence>
<dbReference type="Pfam" id="PF13727">
    <property type="entry name" value="CoA_binding_3"/>
    <property type="match status" value="1"/>
</dbReference>